<dbReference type="PANTHER" id="PTHR10075:SF103">
    <property type="entry name" value="ROUNDABOUT HOMOLOG 4"/>
    <property type="match status" value="1"/>
</dbReference>
<dbReference type="InterPro" id="IPR000884">
    <property type="entry name" value="TSP1_rpt"/>
</dbReference>
<reference evidence="5" key="1">
    <citation type="submission" date="2023-11" db="UniProtKB">
        <authorList>
            <consortium name="WormBaseParasite"/>
        </authorList>
    </citation>
    <scope>IDENTIFICATION</scope>
</reference>
<evidence type="ECO:0000256" key="2">
    <source>
        <dbReference type="SAM" id="Phobius"/>
    </source>
</evidence>
<evidence type="ECO:0000313" key="4">
    <source>
        <dbReference type="Proteomes" id="UP000050790"/>
    </source>
</evidence>
<dbReference type="SMART" id="SM00408">
    <property type="entry name" value="IGc2"/>
    <property type="match status" value="1"/>
</dbReference>
<accession>A0AA85ALX8</accession>
<dbReference type="InterPro" id="IPR007110">
    <property type="entry name" value="Ig-like_dom"/>
</dbReference>
<name>A0AA85ALX8_9TREM</name>
<dbReference type="GO" id="GO:0098632">
    <property type="term" value="F:cell-cell adhesion mediator activity"/>
    <property type="evidence" value="ECO:0007669"/>
    <property type="project" value="TreeGrafter"/>
</dbReference>
<keyword evidence="2" id="KW-1133">Transmembrane helix</keyword>
<dbReference type="GO" id="GO:0005886">
    <property type="term" value="C:plasma membrane"/>
    <property type="evidence" value="ECO:0007669"/>
    <property type="project" value="TreeGrafter"/>
</dbReference>
<dbReference type="InterPro" id="IPR003598">
    <property type="entry name" value="Ig_sub2"/>
</dbReference>
<dbReference type="PROSITE" id="PS50835">
    <property type="entry name" value="IG_LIKE"/>
    <property type="match status" value="1"/>
</dbReference>
<dbReference type="GO" id="GO:0070593">
    <property type="term" value="P:dendrite self-avoidance"/>
    <property type="evidence" value="ECO:0007669"/>
    <property type="project" value="TreeGrafter"/>
</dbReference>
<dbReference type="PROSITE" id="PS50092">
    <property type="entry name" value="TSP1"/>
    <property type="match status" value="1"/>
</dbReference>
<dbReference type="SUPFAM" id="SSF48726">
    <property type="entry name" value="Immunoglobulin"/>
    <property type="match status" value="1"/>
</dbReference>
<feature type="transmembrane region" description="Helical" evidence="2">
    <location>
        <begin position="12"/>
        <end position="33"/>
    </location>
</feature>
<keyword evidence="2" id="KW-0472">Membrane</keyword>
<dbReference type="GO" id="GO:0007156">
    <property type="term" value="P:homophilic cell adhesion via plasma membrane adhesion molecules"/>
    <property type="evidence" value="ECO:0007669"/>
    <property type="project" value="TreeGrafter"/>
</dbReference>
<dbReference type="GO" id="GO:0007411">
    <property type="term" value="P:axon guidance"/>
    <property type="evidence" value="ECO:0007669"/>
    <property type="project" value="TreeGrafter"/>
</dbReference>
<dbReference type="InterPro" id="IPR003599">
    <property type="entry name" value="Ig_sub"/>
</dbReference>
<proteinExistence type="predicted"/>
<evidence type="ECO:0000313" key="5">
    <source>
        <dbReference type="WBParaSite" id="SMRG1_91430.2"/>
    </source>
</evidence>
<feature type="transmembrane region" description="Helical" evidence="2">
    <location>
        <begin position="488"/>
        <end position="513"/>
    </location>
</feature>
<dbReference type="AlphaFoldDB" id="A0AA85ALX8"/>
<dbReference type="Pfam" id="PF07679">
    <property type="entry name" value="I-set"/>
    <property type="match status" value="1"/>
</dbReference>
<dbReference type="Gene3D" id="2.60.40.10">
    <property type="entry name" value="Immunoglobulins"/>
    <property type="match status" value="2"/>
</dbReference>
<sequence>MICYFIIKIHYSILWYTIIISILTNFFNIQMIYIHCVTMGINTLYDNSMNDNVQITTISSLKPEQLKIVNINEKDAMSRLYGESLMEIHNDIYQMKTTSNKLNIKTYELKPNEEILYTDIPQYIIQPPSILYTSKWQPAIVYCVAEPVILLYIVCVTNPIHSNARYEYNKEYIELLMNQTFKQYSNLLNFKLSKNFNINISNKQNRKTSIRLIDENTVEEWFGDYWCQCEAWNNILKLGEPRVKISNQTHIRIAYLNKRFIKHPESTRIPLGWTVEFTCEPPDGRPIPKVYWMKNGRKLEMNHFQDPMSKSLKETNNNPNYQIINHDLNINDSGLISRLIIRHTHLNDEGVYTCVVENQAGRRISSNAQLTIHTDGHWSTWSPWSNCPNDCVILQPNSTMLQLSNHSKILEHNNKLICSTQCRQSFGQRTRWCNAPEPHGGGRKCHGENTEHLSCYDICLDNLTNSQQIYHDENNFLNERKQITILEFSLLFGLGLAILFFLIAATCVLYILANKFCPIMLKLLPNETLLSINLLHSLIHWSKCKQTINQCHTTKSYTQDFDSIQQFMEYKSEIIYSPNFNCQQSLHYDCVSLIPLNKYNSRSIISMNQIYTDDIIHPRIESNSYMKNYNLERVNYQFNNNKYCDNSMNQFHMNVPIQSNSQMKSYNHINTERNILNQPLYLTHSHSTQFINNLQTLKEFNHQITDNLYNLNHSFNHLNVLLNSRDEFPNSIINQRYFSIPTTSMLNTKLTTMEDNVNPYFSVVISPNQNDTNSGLNSLNSRRKTIIPISS</sequence>
<dbReference type="PANTHER" id="PTHR10075">
    <property type="entry name" value="BASIGIN RELATED"/>
    <property type="match status" value="1"/>
</dbReference>
<dbReference type="WBParaSite" id="SMRG1_91430.2">
    <property type="protein sequence ID" value="SMRG1_91430.2"/>
    <property type="gene ID" value="SMRG1_91430"/>
</dbReference>
<organism evidence="4 5">
    <name type="scientific">Schistosoma margrebowiei</name>
    <dbReference type="NCBI Taxonomy" id="48269"/>
    <lineage>
        <taxon>Eukaryota</taxon>
        <taxon>Metazoa</taxon>
        <taxon>Spiralia</taxon>
        <taxon>Lophotrochozoa</taxon>
        <taxon>Platyhelminthes</taxon>
        <taxon>Trematoda</taxon>
        <taxon>Digenea</taxon>
        <taxon>Strigeidida</taxon>
        <taxon>Schistosomatoidea</taxon>
        <taxon>Schistosomatidae</taxon>
        <taxon>Schistosoma</taxon>
    </lineage>
</organism>
<keyword evidence="2" id="KW-0812">Transmembrane</keyword>
<dbReference type="Proteomes" id="UP000050790">
    <property type="component" value="Unassembled WGS sequence"/>
</dbReference>
<dbReference type="SMART" id="SM00409">
    <property type="entry name" value="IG"/>
    <property type="match status" value="1"/>
</dbReference>
<dbReference type="InterPro" id="IPR013783">
    <property type="entry name" value="Ig-like_fold"/>
</dbReference>
<evidence type="ECO:0000256" key="1">
    <source>
        <dbReference type="ARBA" id="ARBA00023319"/>
    </source>
</evidence>
<dbReference type="Gene3D" id="2.20.100.10">
    <property type="entry name" value="Thrombospondin type-1 (TSP1) repeat"/>
    <property type="match status" value="1"/>
</dbReference>
<dbReference type="InterPro" id="IPR013098">
    <property type="entry name" value="Ig_I-set"/>
</dbReference>
<dbReference type="GO" id="GO:0030424">
    <property type="term" value="C:axon"/>
    <property type="evidence" value="ECO:0007669"/>
    <property type="project" value="TreeGrafter"/>
</dbReference>
<dbReference type="InterPro" id="IPR036383">
    <property type="entry name" value="TSP1_rpt_sf"/>
</dbReference>
<feature type="domain" description="Ig-like" evidence="3">
    <location>
        <begin position="241"/>
        <end position="371"/>
    </location>
</feature>
<keyword evidence="1" id="KW-0393">Immunoglobulin domain</keyword>
<evidence type="ECO:0000259" key="3">
    <source>
        <dbReference type="PROSITE" id="PS50835"/>
    </source>
</evidence>
<dbReference type="InterPro" id="IPR036179">
    <property type="entry name" value="Ig-like_dom_sf"/>
</dbReference>
<protein>
    <recommendedName>
        <fullName evidence="3">Ig-like domain-containing protein</fullName>
    </recommendedName>
</protein>